<dbReference type="AlphaFoldDB" id="A0A9X1T4G2"/>
<evidence type="ECO:0000313" key="1">
    <source>
        <dbReference type="EMBL" id="MCE7027912.1"/>
    </source>
</evidence>
<dbReference type="SUPFAM" id="SSF88713">
    <property type="entry name" value="Glycoside hydrolase/deacetylase"/>
    <property type="match status" value="1"/>
</dbReference>
<protein>
    <submittedName>
        <fullName evidence="1">Divergent polysaccharide deacetylase family protein</fullName>
    </submittedName>
</protein>
<gene>
    <name evidence="1" type="ORF">LZD57_07910</name>
</gene>
<dbReference type="PANTHER" id="PTHR30105:SF2">
    <property type="entry name" value="DIVERGENT POLYSACCHARIDE DEACETYLASE SUPERFAMILY"/>
    <property type="match status" value="1"/>
</dbReference>
<evidence type="ECO:0000313" key="2">
    <source>
        <dbReference type="Proteomes" id="UP001139035"/>
    </source>
</evidence>
<dbReference type="Proteomes" id="UP001139035">
    <property type="component" value="Unassembled WGS sequence"/>
</dbReference>
<reference evidence="1" key="1">
    <citation type="submission" date="2022-01" db="EMBL/GenBank/DDBJ databases">
        <title>Jiella avicenniae sp. nov., a novel endophytic bacterium isolated from bark of Avicennia marina.</title>
        <authorList>
            <person name="Tuo L."/>
        </authorList>
    </citation>
    <scope>NUCLEOTIDE SEQUENCE</scope>
    <source>
        <strain evidence="1">CBK1P-4</strain>
    </source>
</reference>
<dbReference type="PANTHER" id="PTHR30105">
    <property type="entry name" value="UNCHARACTERIZED YIBQ-RELATED"/>
    <property type="match status" value="1"/>
</dbReference>
<dbReference type="Gene3D" id="3.20.20.370">
    <property type="entry name" value="Glycoside hydrolase/deacetylase"/>
    <property type="match status" value="1"/>
</dbReference>
<name>A0A9X1T4G2_9HYPH</name>
<dbReference type="GO" id="GO:0005975">
    <property type="term" value="P:carbohydrate metabolic process"/>
    <property type="evidence" value="ECO:0007669"/>
    <property type="project" value="InterPro"/>
</dbReference>
<dbReference type="InterPro" id="IPR006837">
    <property type="entry name" value="Divergent_DAC"/>
</dbReference>
<comment type="caution">
    <text evidence="1">The sequence shown here is derived from an EMBL/GenBank/DDBJ whole genome shotgun (WGS) entry which is preliminary data.</text>
</comment>
<dbReference type="InterPro" id="IPR011330">
    <property type="entry name" value="Glyco_hydro/deAcase_b/a-brl"/>
</dbReference>
<accession>A0A9X1T4G2</accession>
<keyword evidence="2" id="KW-1185">Reference proteome</keyword>
<proteinExistence type="predicted"/>
<sequence length="384" mass="39830">MSIEGELFRPLGLDRQARRTKPRLPSAGAVLLVAGAVAVLWGSTEAALYGHGERRDVDVLARPAATKQPPAESGGTAVAVVAKPLPKSSGPTIISPSSGGGPVTFRVEEASDYRQSPAMAHMPDPDLVEDGEFGPLPVRAADGRRPFDVYRGAWSGKPATRIAIVVGGLGISQTGSMEAVERLPAGVTLGFSPAGNSLDRWMQAARRGGHELVLQAPLEPVGYPTVDPGENTLTVDQSSAGDFSALYASLGKITNYVGVMNYMGARFTGDRSAMDAFVAELGRRGLMYLDDGSSARSLGKDTALAAGVPAAAANVLLDQSQDPAAVTEQLDMLEKVARAQGSAIGVASAFDQSIGAIAAWIPAAEKRGVEIVPVSALAYDPEGR</sequence>
<organism evidence="1 2">
    <name type="scientific">Jiella avicenniae</name>
    <dbReference type="NCBI Taxonomy" id="2907202"/>
    <lineage>
        <taxon>Bacteria</taxon>
        <taxon>Pseudomonadati</taxon>
        <taxon>Pseudomonadota</taxon>
        <taxon>Alphaproteobacteria</taxon>
        <taxon>Hyphomicrobiales</taxon>
        <taxon>Aurantimonadaceae</taxon>
        <taxon>Jiella</taxon>
    </lineage>
</organism>
<dbReference type="EMBL" id="JAJUWU010000007">
    <property type="protein sequence ID" value="MCE7027912.1"/>
    <property type="molecule type" value="Genomic_DNA"/>
</dbReference>
<dbReference type="RefSeq" id="WP_233719076.1">
    <property type="nucleotide sequence ID" value="NZ_JAJUWU010000007.1"/>
</dbReference>
<dbReference type="Pfam" id="PF04748">
    <property type="entry name" value="Polysacc_deac_2"/>
    <property type="match status" value="1"/>
</dbReference>
<dbReference type="CDD" id="cd10936">
    <property type="entry name" value="CE4_DAC2"/>
    <property type="match status" value="1"/>
</dbReference>